<proteinExistence type="predicted"/>
<reference evidence="6" key="1">
    <citation type="submission" date="2024-02" db="EMBL/GenBank/DDBJ databases">
        <authorList>
            <consortium name="ELIXIR-Norway"/>
            <consortium name="Elixir Norway"/>
        </authorList>
    </citation>
    <scope>NUCLEOTIDE SEQUENCE</scope>
</reference>
<keyword evidence="2" id="KW-0677">Repeat</keyword>
<dbReference type="Pfam" id="PF13499">
    <property type="entry name" value="EF-hand_7"/>
    <property type="match status" value="1"/>
</dbReference>
<dbReference type="InterPro" id="IPR002048">
    <property type="entry name" value="EF_hand_dom"/>
</dbReference>
<dbReference type="EMBL" id="OZ019898">
    <property type="protein sequence ID" value="CAK9228344.1"/>
    <property type="molecule type" value="Genomic_DNA"/>
</dbReference>
<organism evidence="6 7">
    <name type="scientific">Sphagnum troendelagicum</name>
    <dbReference type="NCBI Taxonomy" id="128251"/>
    <lineage>
        <taxon>Eukaryota</taxon>
        <taxon>Viridiplantae</taxon>
        <taxon>Streptophyta</taxon>
        <taxon>Embryophyta</taxon>
        <taxon>Bryophyta</taxon>
        <taxon>Sphagnophytina</taxon>
        <taxon>Sphagnopsida</taxon>
        <taxon>Sphagnales</taxon>
        <taxon>Sphagnaceae</taxon>
        <taxon>Sphagnum</taxon>
    </lineage>
</organism>
<dbReference type="Gene3D" id="1.10.238.10">
    <property type="entry name" value="EF-hand"/>
    <property type="match status" value="3"/>
</dbReference>
<dbReference type="PANTHER" id="PTHR10827">
    <property type="entry name" value="RETICULOCALBIN"/>
    <property type="match status" value="1"/>
</dbReference>
<dbReference type="SUPFAM" id="SSF47473">
    <property type="entry name" value="EF-hand"/>
    <property type="match status" value="2"/>
</dbReference>
<dbReference type="PANTHER" id="PTHR10827:SF98">
    <property type="entry name" value="45 KDA CALCIUM-BINDING PROTEIN"/>
    <property type="match status" value="1"/>
</dbReference>
<keyword evidence="7" id="KW-1185">Reference proteome</keyword>
<name>A0ABP0UR53_9BRYO</name>
<dbReference type="Proteomes" id="UP001497512">
    <property type="component" value="Chromosome 6"/>
</dbReference>
<feature type="signal peptide" evidence="4">
    <location>
        <begin position="1"/>
        <end position="25"/>
    </location>
</feature>
<dbReference type="PROSITE" id="PS00018">
    <property type="entry name" value="EF_HAND_1"/>
    <property type="match status" value="2"/>
</dbReference>
<evidence type="ECO:0000256" key="1">
    <source>
        <dbReference type="ARBA" id="ARBA00022723"/>
    </source>
</evidence>
<feature type="chain" id="PRO_5046295573" description="EF-hand domain-containing protein" evidence="4">
    <location>
        <begin position="26"/>
        <end position="390"/>
    </location>
</feature>
<protein>
    <recommendedName>
        <fullName evidence="5">EF-hand domain-containing protein</fullName>
    </recommendedName>
</protein>
<feature type="domain" description="EF-hand" evidence="5">
    <location>
        <begin position="163"/>
        <end position="198"/>
    </location>
</feature>
<evidence type="ECO:0000313" key="6">
    <source>
        <dbReference type="EMBL" id="CAK9228344.1"/>
    </source>
</evidence>
<feature type="domain" description="EF-hand" evidence="5">
    <location>
        <begin position="301"/>
        <end position="336"/>
    </location>
</feature>
<keyword evidence="4" id="KW-0732">Signal</keyword>
<keyword evidence="1" id="KW-0479">Metal-binding</keyword>
<evidence type="ECO:0000259" key="5">
    <source>
        <dbReference type="PROSITE" id="PS50222"/>
    </source>
</evidence>
<sequence length="390" mass="46396">MAATPNRTTLVYLLLLAAFIALVLFSNHPSHSKTRRNRRVMPGRRIKVRLSALDPKQHDPIAFDPIIGNYERRREDRAWEKQYFEQQYKKWGENSATNQAVQPEPWETDADYEDPEDYLNDEDQFNITDRLIVLFPLLDINPHDGFVSVKELQDWHWLQGQNALQHRTDREMDVNDKNNDGLITFKEYLPHLTEEEIEQNSMNIGGAGWYQKQFDLNDEDKDGGLNRTEFNNFLHPEDSENPETQKWLREEQIRLRDIKNDGKLDWEEFHHNVFDQIHYHEAEEHINGHDYLHPSRDVQSQKIVNSKAKFAELDKNHDWFLTEEELVPIMAMLHPSEGSYARQQAEHLLNEADENKDKRLTLTEMLNHPYVFYSTAYEHEEFEDSHDEFR</sequence>
<accession>A0ABP0UR53</accession>
<evidence type="ECO:0000256" key="2">
    <source>
        <dbReference type="ARBA" id="ARBA00022737"/>
    </source>
</evidence>
<dbReference type="InterPro" id="IPR018247">
    <property type="entry name" value="EF_Hand_1_Ca_BS"/>
</dbReference>
<gene>
    <name evidence="6" type="ORF">CSSPTR1EN2_LOCUS18984</name>
</gene>
<dbReference type="PROSITE" id="PS50222">
    <property type="entry name" value="EF_HAND_2"/>
    <property type="match status" value="3"/>
</dbReference>
<keyword evidence="3" id="KW-0106">Calcium</keyword>
<evidence type="ECO:0000256" key="3">
    <source>
        <dbReference type="ARBA" id="ARBA00022837"/>
    </source>
</evidence>
<dbReference type="SMART" id="SM00054">
    <property type="entry name" value="EFh"/>
    <property type="match status" value="3"/>
</dbReference>
<evidence type="ECO:0000256" key="4">
    <source>
        <dbReference type="SAM" id="SignalP"/>
    </source>
</evidence>
<evidence type="ECO:0000313" key="7">
    <source>
        <dbReference type="Proteomes" id="UP001497512"/>
    </source>
</evidence>
<feature type="domain" description="EF-hand" evidence="5">
    <location>
        <begin position="210"/>
        <end position="240"/>
    </location>
</feature>
<dbReference type="InterPro" id="IPR011992">
    <property type="entry name" value="EF-hand-dom_pair"/>
</dbReference>